<accession>A0A9J6RBX1</accession>
<dbReference type="Proteomes" id="UP001084197">
    <property type="component" value="Unassembled WGS sequence"/>
</dbReference>
<dbReference type="EMBL" id="JAPRAT010000009">
    <property type="protein sequence ID" value="MCZ0702854.1"/>
    <property type="molecule type" value="Genomic_DNA"/>
</dbReference>
<proteinExistence type="predicted"/>
<evidence type="ECO:0008006" key="3">
    <source>
        <dbReference type="Google" id="ProtNLM"/>
    </source>
</evidence>
<reference evidence="1" key="1">
    <citation type="submission" date="2022-11" db="EMBL/GenBank/DDBJ databases">
        <title>WGS of Natronobacillus azotifigens 24KS-1, an anaerobic diazotrophic haloalkaliphile from soda-rich habitats.</title>
        <authorList>
            <person name="Sorokin D.Y."/>
            <person name="Merkel A.Y."/>
        </authorList>
    </citation>
    <scope>NUCLEOTIDE SEQUENCE</scope>
    <source>
        <strain evidence="1">24KS-1</strain>
    </source>
</reference>
<name>A0A9J6RBX1_9BACI</name>
<keyword evidence="2" id="KW-1185">Reference proteome</keyword>
<dbReference type="RefSeq" id="WP_268779624.1">
    <property type="nucleotide sequence ID" value="NZ_JAPRAT010000009.1"/>
</dbReference>
<comment type="caution">
    <text evidence="1">The sequence shown here is derived from an EMBL/GenBank/DDBJ whole genome shotgun (WGS) entry which is preliminary data.</text>
</comment>
<evidence type="ECO:0000313" key="2">
    <source>
        <dbReference type="Proteomes" id="UP001084197"/>
    </source>
</evidence>
<sequence>MEQSTYLFEKTGNWIKRNARPLESALWRYYFEEGSKQEVIVFLEAFQNEDGGFGNGLEPDFWLPKSSAIATWTAAKLLYELDIQANVPIVQKLIAYLVKTYDDQAGLWHTIEPETNDFPHAPWWSWKEGVQKNWMYNPSAELAGYLIHWSQNNPGAEHIGWLCIDKALSRVMEVDEMDFHEVNNYQQLVKVLKTNQTKLEQKTGYVFSEVQGQVLRLVEQVIEYDPSKWGESYLALPLDFIDSTDHPLYKKWKTTVEENIVYYLGVLDEEDIWDISWDWGTYPEVFSVARTYWKGILAVQRCKLFREFGLLKKD</sequence>
<gene>
    <name evidence="1" type="ORF">OWO01_06485</name>
</gene>
<dbReference type="AlphaFoldDB" id="A0A9J6RBX1"/>
<protein>
    <recommendedName>
        <fullName evidence="3">Prenyltransferase</fullName>
    </recommendedName>
</protein>
<organism evidence="1 2">
    <name type="scientific">Natronobacillus azotifigens</name>
    <dbReference type="NCBI Taxonomy" id="472978"/>
    <lineage>
        <taxon>Bacteria</taxon>
        <taxon>Bacillati</taxon>
        <taxon>Bacillota</taxon>
        <taxon>Bacilli</taxon>
        <taxon>Bacillales</taxon>
        <taxon>Bacillaceae</taxon>
        <taxon>Natronobacillus</taxon>
    </lineage>
</organism>
<dbReference type="SUPFAM" id="SSF48239">
    <property type="entry name" value="Terpenoid cyclases/Protein prenyltransferases"/>
    <property type="match status" value="1"/>
</dbReference>
<evidence type="ECO:0000313" key="1">
    <source>
        <dbReference type="EMBL" id="MCZ0702854.1"/>
    </source>
</evidence>
<dbReference type="InterPro" id="IPR008930">
    <property type="entry name" value="Terpenoid_cyclase/PrenylTrfase"/>
</dbReference>